<proteinExistence type="predicted"/>
<protein>
    <recommendedName>
        <fullName evidence="1">DUF4253 domain-containing protein</fullName>
    </recommendedName>
</protein>
<name>A0A510JJS3_9FUSO</name>
<dbReference type="EMBL" id="AP019823">
    <property type="protein sequence ID" value="BBM39549.1"/>
    <property type="molecule type" value="Genomic_DNA"/>
</dbReference>
<dbReference type="Proteomes" id="UP000321892">
    <property type="component" value="Chromosome"/>
</dbReference>
<organism evidence="2 3">
    <name type="scientific">Leptotrichia hofstadii</name>
    <dbReference type="NCBI Taxonomy" id="157688"/>
    <lineage>
        <taxon>Bacteria</taxon>
        <taxon>Fusobacteriati</taxon>
        <taxon>Fusobacteriota</taxon>
        <taxon>Fusobacteriia</taxon>
        <taxon>Fusobacteriales</taxon>
        <taxon>Leptotrichiaceae</taxon>
        <taxon>Leptotrichia</taxon>
    </lineage>
</organism>
<dbReference type="RefSeq" id="WP_051254473.1">
    <property type="nucleotide sequence ID" value="NZ_AP019823.1"/>
</dbReference>
<evidence type="ECO:0000313" key="2">
    <source>
        <dbReference type="EMBL" id="BBM39549.1"/>
    </source>
</evidence>
<keyword evidence="3" id="KW-1185">Reference proteome</keyword>
<dbReference type="InterPro" id="IPR025349">
    <property type="entry name" value="DUF4253"/>
</dbReference>
<evidence type="ECO:0000313" key="3">
    <source>
        <dbReference type="Proteomes" id="UP000321892"/>
    </source>
</evidence>
<accession>A0A510JJS3</accession>
<gene>
    <name evidence="2" type="ORF">JCM16775_2274</name>
</gene>
<sequence>MLGNVDLFADKIKCDYEKINKDSGITEVVERYFELLEEGKKEGFIPVFVEVKDYFNEEFPEFEEYKRIKDEILENYKKVDCTQWFKERKQEYIENEYLDEEYEFSDDNDYLDYFKNFNEDKTLYLNSIFDIETGKIRENVGLFKVPADKVYEIPGWFLFGGFNECPLPEEIIAISKYWYEKYDARIVAITDSEMEFYLEKFPETQKEAEELAIEQFLVSEDLVFQIYDELEELSKELYKAKNWYFWWD</sequence>
<dbReference type="KEGG" id="lhf:JCM16775_2274"/>
<dbReference type="OrthoDB" id="4827574at2"/>
<evidence type="ECO:0000259" key="1">
    <source>
        <dbReference type="Pfam" id="PF14062"/>
    </source>
</evidence>
<feature type="domain" description="DUF4253" evidence="1">
    <location>
        <begin position="142"/>
        <end position="248"/>
    </location>
</feature>
<reference evidence="2 3" key="1">
    <citation type="submission" date="2019-07" db="EMBL/GenBank/DDBJ databases">
        <title>Complete Genome Sequence of Leptotrichia hofstadii Strain JCM16775.</title>
        <authorList>
            <person name="Watanabe S."/>
            <person name="Cui L."/>
        </authorList>
    </citation>
    <scope>NUCLEOTIDE SEQUENCE [LARGE SCALE GENOMIC DNA]</scope>
    <source>
        <strain evidence="2 3">JCM16775</strain>
    </source>
</reference>
<dbReference type="Pfam" id="PF14062">
    <property type="entry name" value="DUF4253"/>
    <property type="match status" value="1"/>
</dbReference>
<dbReference type="AlphaFoldDB" id="A0A510JJS3"/>